<name>A0A0V8RQK4_9ACTO</name>
<sequence>MTTINEIKDRLNAVAFAGRSYAGADRTAIAKAYTDAVAAFDQNAAVDMAYLLDRVDELQDAIAVAASDLADVASYVAARYAGTPDEASEIRLAIGEPIDALVNVSQGTPITPEEAGE</sequence>
<dbReference type="AlphaFoldDB" id="A0A0V8RQK4"/>
<reference evidence="2 3" key="1">
    <citation type="submission" date="2015-10" db="EMBL/GenBank/DDBJ databases">
        <title>Draft Genome of Actinomyces odontolyticus subsp. actinosynbacter strain XH001.</title>
        <authorList>
            <person name="Mclean J.S."/>
            <person name="He X."/>
        </authorList>
    </citation>
    <scope>NUCLEOTIDE SEQUENCE [LARGE SCALE GENOMIC DNA]</scope>
    <source>
        <strain evidence="2 3">XH001</strain>
    </source>
</reference>
<dbReference type="EMBL" id="LLVT01000004">
    <property type="protein sequence ID" value="KSW10242.1"/>
    <property type="molecule type" value="Genomic_DNA"/>
</dbReference>
<evidence type="ECO:0000313" key="2">
    <source>
        <dbReference type="EMBL" id="KSW10242.1"/>
    </source>
</evidence>
<comment type="caution">
    <text evidence="2">The sequence shown here is derived from an EMBL/GenBank/DDBJ whole genome shotgun (WGS) entry which is preliminary data.</text>
</comment>
<evidence type="ECO:0000313" key="1">
    <source>
        <dbReference type="EMBL" id="KSW10221.1"/>
    </source>
</evidence>
<gene>
    <name evidence="1" type="ORF">APY09_09455</name>
    <name evidence="2" type="ORF">APY09_09565</name>
</gene>
<dbReference type="OrthoDB" id="9919257at2"/>
<accession>A0A0V8RQK4</accession>
<evidence type="ECO:0000313" key="3">
    <source>
        <dbReference type="Proteomes" id="UP000054686"/>
    </source>
</evidence>
<dbReference type="RefSeq" id="WP_060567571.1">
    <property type="nucleotide sequence ID" value="NZ_CP040006.1"/>
</dbReference>
<proteinExistence type="predicted"/>
<dbReference type="Proteomes" id="UP000054686">
    <property type="component" value="Unassembled WGS sequence"/>
</dbReference>
<protein>
    <submittedName>
        <fullName evidence="2">Uncharacterized protein</fullName>
    </submittedName>
</protein>
<organism evidence="2 3">
    <name type="scientific">Schaalia odontolytica</name>
    <dbReference type="NCBI Taxonomy" id="1660"/>
    <lineage>
        <taxon>Bacteria</taxon>
        <taxon>Bacillati</taxon>
        <taxon>Actinomycetota</taxon>
        <taxon>Actinomycetes</taxon>
        <taxon>Actinomycetales</taxon>
        <taxon>Actinomycetaceae</taxon>
        <taxon>Schaalia</taxon>
    </lineage>
</organism>
<dbReference type="EMBL" id="LLVT01000004">
    <property type="protein sequence ID" value="KSW10221.1"/>
    <property type="molecule type" value="Genomic_DNA"/>
</dbReference>